<dbReference type="PANTHER" id="PTHR28595">
    <property type="entry name" value="39S RIBOSOMAL PROTEIN L54, MITOCHONDRIAL"/>
    <property type="match status" value="1"/>
</dbReference>
<comment type="caution">
    <text evidence="8">The sequence shown here is derived from an EMBL/GenBank/DDBJ whole genome shotgun (WGS) entry which is preliminary data.</text>
</comment>
<dbReference type="GO" id="GO:0005739">
    <property type="term" value="C:mitochondrion"/>
    <property type="evidence" value="ECO:0007669"/>
    <property type="project" value="UniProtKB-SubCell"/>
</dbReference>
<keyword evidence="9" id="KW-1185">Reference proteome</keyword>
<keyword evidence="5" id="KW-0687">Ribonucleoprotein</keyword>
<keyword evidence="4" id="KW-0496">Mitochondrion</keyword>
<evidence type="ECO:0000256" key="7">
    <source>
        <dbReference type="ARBA" id="ARBA00035179"/>
    </source>
</evidence>
<reference evidence="8 9" key="1">
    <citation type="submission" date="2024-09" db="EMBL/GenBank/DDBJ databases">
        <title>Chromosome-scale assembly of Riccia fluitans.</title>
        <authorList>
            <person name="Paukszto L."/>
            <person name="Sawicki J."/>
            <person name="Karawczyk K."/>
            <person name="Piernik-Szablinska J."/>
            <person name="Szczecinska M."/>
            <person name="Mazdziarz M."/>
        </authorList>
    </citation>
    <scope>NUCLEOTIDE SEQUENCE [LARGE SCALE GENOMIC DNA]</scope>
    <source>
        <strain evidence="8">Rf_01</strain>
        <tissue evidence="8">Aerial parts of the thallus</tissue>
    </source>
</reference>
<dbReference type="GO" id="GO:0005840">
    <property type="term" value="C:ribosome"/>
    <property type="evidence" value="ECO:0007669"/>
    <property type="project" value="UniProtKB-KW"/>
</dbReference>
<dbReference type="Pfam" id="PF08561">
    <property type="entry name" value="Ribosomal_L37"/>
    <property type="match status" value="1"/>
</dbReference>
<comment type="subcellular location">
    <subcellularLocation>
        <location evidence="1">Mitochondrion</location>
    </subcellularLocation>
</comment>
<evidence type="ECO:0000256" key="6">
    <source>
        <dbReference type="ARBA" id="ARBA00033752"/>
    </source>
</evidence>
<evidence type="ECO:0000256" key="1">
    <source>
        <dbReference type="ARBA" id="ARBA00004173"/>
    </source>
</evidence>
<proteinExistence type="inferred from homology"/>
<dbReference type="AlphaFoldDB" id="A0ABD1ZKE7"/>
<dbReference type="Proteomes" id="UP001605036">
    <property type="component" value="Unassembled WGS sequence"/>
</dbReference>
<organism evidence="8 9">
    <name type="scientific">Riccia fluitans</name>
    <dbReference type="NCBI Taxonomy" id="41844"/>
    <lineage>
        <taxon>Eukaryota</taxon>
        <taxon>Viridiplantae</taxon>
        <taxon>Streptophyta</taxon>
        <taxon>Embryophyta</taxon>
        <taxon>Marchantiophyta</taxon>
        <taxon>Marchantiopsida</taxon>
        <taxon>Marchantiidae</taxon>
        <taxon>Marchantiales</taxon>
        <taxon>Ricciaceae</taxon>
        <taxon>Riccia</taxon>
    </lineage>
</organism>
<comment type="similarity">
    <text evidence="6">Belongs to the mitochondrion-specific ribosomal protein mL54 family.</text>
</comment>
<evidence type="ECO:0000256" key="4">
    <source>
        <dbReference type="ARBA" id="ARBA00023128"/>
    </source>
</evidence>
<protein>
    <recommendedName>
        <fullName evidence="7">Large ribosomal subunit protein mL54</fullName>
    </recommendedName>
</protein>
<evidence type="ECO:0000313" key="9">
    <source>
        <dbReference type="Proteomes" id="UP001605036"/>
    </source>
</evidence>
<dbReference type="InterPro" id="IPR013870">
    <property type="entry name" value="Ribosomal_mL54"/>
</dbReference>
<evidence type="ECO:0000313" key="8">
    <source>
        <dbReference type="EMBL" id="KAL2650694.1"/>
    </source>
</evidence>
<keyword evidence="2" id="KW-0809">Transit peptide</keyword>
<evidence type="ECO:0000256" key="5">
    <source>
        <dbReference type="ARBA" id="ARBA00023274"/>
    </source>
</evidence>
<accession>A0ABD1ZKE7</accession>
<name>A0ABD1ZKE7_9MARC</name>
<gene>
    <name evidence="8" type="ORF">R1flu_018822</name>
</gene>
<evidence type="ECO:0000256" key="3">
    <source>
        <dbReference type="ARBA" id="ARBA00022980"/>
    </source>
</evidence>
<dbReference type="PANTHER" id="PTHR28595:SF1">
    <property type="entry name" value="LARGE RIBOSOMAL SUBUNIT PROTEIN ML54"/>
    <property type="match status" value="1"/>
</dbReference>
<evidence type="ECO:0000256" key="2">
    <source>
        <dbReference type="ARBA" id="ARBA00022946"/>
    </source>
</evidence>
<dbReference type="GO" id="GO:1990904">
    <property type="term" value="C:ribonucleoprotein complex"/>
    <property type="evidence" value="ECO:0007669"/>
    <property type="project" value="UniProtKB-KW"/>
</dbReference>
<sequence length="118" mass="13194">MTVRGRVLQLALRAAGPSKGAPAAKKRKGEAVVVPVVAKELREKATLGANILKTGTDPPILEDSAYPSWVFNLLDKRPALSELERRDPDTLQEKEIMRLLKLDNRRRIKENNAIRSKE</sequence>
<keyword evidence="3" id="KW-0689">Ribosomal protein</keyword>
<dbReference type="EMBL" id="JBHFFA010000001">
    <property type="protein sequence ID" value="KAL2650694.1"/>
    <property type="molecule type" value="Genomic_DNA"/>
</dbReference>